<gene>
    <name evidence="4" type="ORF">PPRIM_AZ9-3.1.T0060384</name>
</gene>
<sequence>MKQLKIIQTNEEIFAKQIIRRQSIERYKQKKRFGNTFQIYQIRKVIAERRLRINGQFLTQSESEKVLLARNILGKNKVQIKNNNVKIKISNERQKENLIKFIDKLMPNQILQKIQNKQRIFKIK</sequence>
<organism evidence="4 5">
    <name type="scientific">Paramecium primaurelia</name>
    <dbReference type="NCBI Taxonomy" id="5886"/>
    <lineage>
        <taxon>Eukaryota</taxon>
        <taxon>Sar</taxon>
        <taxon>Alveolata</taxon>
        <taxon>Ciliophora</taxon>
        <taxon>Intramacronucleata</taxon>
        <taxon>Oligohymenophorea</taxon>
        <taxon>Peniculida</taxon>
        <taxon>Parameciidae</taxon>
        <taxon>Paramecium</taxon>
    </lineage>
</organism>
<evidence type="ECO:0000313" key="5">
    <source>
        <dbReference type="Proteomes" id="UP000688137"/>
    </source>
</evidence>
<keyword evidence="5" id="KW-1185">Reference proteome</keyword>
<evidence type="ECO:0000256" key="2">
    <source>
        <dbReference type="ARBA" id="ARBA00023242"/>
    </source>
</evidence>
<dbReference type="EMBL" id="CAJJDM010000003">
    <property type="protein sequence ID" value="CAD8044302.1"/>
    <property type="molecule type" value="Genomic_DNA"/>
</dbReference>
<comment type="subcellular location">
    <subcellularLocation>
        <location evidence="1">Nucleus</location>
    </subcellularLocation>
</comment>
<evidence type="ECO:0000313" key="4">
    <source>
        <dbReference type="EMBL" id="CAD8044302.1"/>
    </source>
</evidence>
<keyword evidence="2" id="KW-0539">Nucleus</keyword>
<accession>A0A8S1JPB2</accession>
<evidence type="ECO:0000259" key="3">
    <source>
        <dbReference type="Pfam" id="PF06203"/>
    </source>
</evidence>
<evidence type="ECO:0000256" key="1">
    <source>
        <dbReference type="ARBA" id="ARBA00004123"/>
    </source>
</evidence>
<protein>
    <recommendedName>
        <fullName evidence="3">CCT domain-containing protein</fullName>
    </recommendedName>
</protein>
<dbReference type="GO" id="GO:0005634">
    <property type="term" value="C:nucleus"/>
    <property type="evidence" value="ECO:0007669"/>
    <property type="project" value="UniProtKB-SubCell"/>
</dbReference>
<dbReference type="Pfam" id="PF06203">
    <property type="entry name" value="CCT"/>
    <property type="match status" value="1"/>
</dbReference>
<comment type="caution">
    <text evidence="4">The sequence shown here is derived from an EMBL/GenBank/DDBJ whole genome shotgun (WGS) entry which is preliminary data.</text>
</comment>
<dbReference type="OMA" id="DKLMPNQ"/>
<reference evidence="4" key="1">
    <citation type="submission" date="2021-01" db="EMBL/GenBank/DDBJ databases">
        <authorList>
            <consortium name="Genoscope - CEA"/>
            <person name="William W."/>
        </authorList>
    </citation>
    <scope>NUCLEOTIDE SEQUENCE</scope>
</reference>
<name>A0A8S1JPB2_PARPR</name>
<dbReference type="AlphaFoldDB" id="A0A8S1JPB2"/>
<dbReference type="Proteomes" id="UP000688137">
    <property type="component" value="Unassembled WGS sequence"/>
</dbReference>
<dbReference type="InterPro" id="IPR010402">
    <property type="entry name" value="CCT_domain"/>
</dbReference>
<feature type="domain" description="CCT" evidence="3">
    <location>
        <begin position="20"/>
        <end position="60"/>
    </location>
</feature>
<proteinExistence type="predicted"/>